<dbReference type="Pfam" id="PF07179">
    <property type="entry name" value="SseB"/>
    <property type="match status" value="1"/>
</dbReference>
<feature type="domain" description="SseB protein N-terminal" evidence="2">
    <location>
        <begin position="95"/>
        <end position="176"/>
    </location>
</feature>
<feature type="region of interest" description="Disordered" evidence="1">
    <location>
        <begin position="174"/>
        <end position="197"/>
    </location>
</feature>
<dbReference type="InterPro" id="IPR047659">
    <property type="entry name" value="T7SS_assoc"/>
</dbReference>
<dbReference type="EMBL" id="BAAAZP010000124">
    <property type="protein sequence ID" value="GAA3691843.1"/>
    <property type="molecule type" value="Genomic_DNA"/>
</dbReference>
<evidence type="ECO:0000259" key="2">
    <source>
        <dbReference type="Pfam" id="PF07179"/>
    </source>
</evidence>
<sequence>MLPPPSLTDELRAAARDRPSQWLYVVDPYFDADGHVPPYGVVGAWHADERGEITGEFRSNPGYRPSPEAMGYPEPTDPLDLAIQLGSADYLDGESIAALFLRSEILVGAGENGAIPVLHDDDGRGLVLTYSHEGHLPDTRQEWQSMLGGELAKLLPADVDVAVNASSAAGVHLPRDGFEPLDQPGQSGGAAERPIAL</sequence>
<evidence type="ECO:0000313" key="3">
    <source>
        <dbReference type="EMBL" id="GAA3691843.1"/>
    </source>
</evidence>
<reference evidence="4" key="1">
    <citation type="journal article" date="2019" name="Int. J. Syst. Evol. Microbiol.">
        <title>The Global Catalogue of Microorganisms (GCM) 10K type strain sequencing project: providing services to taxonomists for standard genome sequencing and annotation.</title>
        <authorList>
            <consortium name="The Broad Institute Genomics Platform"/>
            <consortium name="The Broad Institute Genome Sequencing Center for Infectious Disease"/>
            <person name="Wu L."/>
            <person name="Ma J."/>
        </authorList>
    </citation>
    <scope>NUCLEOTIDE SEQUENCE [LARGE SCALE GENOMIC DNA]</scope>
    <source>
        <strain evidence="4">JCM 16904</strain>
    </source>
</reference>
<dbReference type="InterPro" id="IPR009839">
    <property type="entry name" value="SseB_N"/>
</dbReference>
<gene>
    <name evidence="3" type="ORF">GCM10022224_066810</name>
</gene>
<organism evidence="3 4">
    <name type="scientific">Nonomuraea antimicrobica</name>
    <dbReference type="NCBI Taxonomy" id="561173"/>
    <lineage>
        <taxon>Bacteria</taxon>
        <taxon>Bacillati</taxon>
        <taxon>Actinomycetota</taxon>
        <taxon>Actinomycetes</taxon>
        <taxon>Streptosporangiales</taxon>
        <taxon>Streptosporangiaceae</taxon>
        <taxon>Nonomuraea</taxon>
    </lineage>
</organism>
<dbReference type="Proteomes" id="UP001500902">
    <property type="component" value="Unassembled WGS sequence"/>
</dbReference>
<name>A0ABP7CMX2_9ACTN</name>
<evidence type="ECO:0000256" key="1">
    <source>
        <dbReference type="SAM" id="MobiDB-lite"/>
    </source>
</evidence>
<proteinExistence type="predicted"/>
<accession>A0ABP7CMX2</accession>
<protein>
    <recommendedName>
        <fullName evidence="2">SseB protein N-terminal domain-containing protein</fullName>
    </recommendedName>
</protein>
<comment type="caution">
    <text evidence="3">The sequence shown here is derived from an EMBL/GenBank/DDBJ whole genome shotgun (WGS) entry which is preliminary data.</text>
</comment>
<keyword evidence="4" id="KW-1185">Reference proteome</keyword>
<evidence type="ECO:0000313" key="4">
    <source>
        <dbReference type="Proteomes" id="UP001500902"/>
    </source>
</evidence>
<dbReference type="RefSeq" id="WP_344886966.1">
    <property type="nucleotide sequence ID" value="NZ_BAAAZP010000124.1"/>
</dbReference>
<dbReference type="NCBIfam" id="NF033532">
    <property type="entry name" value="lone7para_assoc"/>
    <property type="match status" value="1"/>
</dbReference>